<proteinExistence type="predicted"/>
<organism evidence="2 5">
    <name type="scientific">Natronoglomus mannanivorans</name>
    <dbReference type="NCBI Taxonomy" id="2979990"/>
    <lineage>
        <taxon>Archaea</taxon>
        <taxon>Methanobacteriati</taxon>
        <taxon>Methanobacteriota</taxon>
        <taxon>Stenosarchaea group</taxon>
        <taxon>Halobacteria</taxon>
        <taxon>Halobacteriales</taxon>
        <taxon>Natrialbaceae</taxon>
        <taxon>Natronoglomus</taxon>
    </lineage>
</organism>
<dbReference type="InterPro" id="IPR036388">
    <property type="entry name" value="WH-like_DNA-bd_sf"/>
</dbReference>
<comment type="caution">
    <text evidence="2">The sequence shown here is derived from an EMBL/GenBank/DDBJ whole genome shotgun (WGS) entry which is preliminary data.</text>
</comment>
<dbReference type="AlphaFoldDB" id="A0AAP3E2T5"/>
<dbReference type="Pfam" id="PF03551">
    <property type="entry name" value="PadR"/>
    <property type="match status" value="1"/>
</dbReference>
<dbReference type="EMBL" id="JAOPKB010000010">
    <property type="protein sequence ID" value="MCU4974224.1"/>
    <property type="molecule type" value="Genomic_DNA"/>
</dbReference>
<evidence type="ECO:0000313" key="2">
    <source>
        <dbReference type="EMBL" id="MCU4742745.1"/>
    </source>
</evidence>
<dbReference type="Proteomes" id="UP001320972">
    <property type="component" value="Unassembled WGS sequence"/>
</dbReference>
<dbReference type="EMBL" id="JAOPKA010000010">
    <property type="protein sequence ID" value="MCU4742745.1"/>
    <property type="molecule type" value="Genomic_DNA"/>
</dbReference>
<accession>A0AAP3E2T5</accession>
<evidence type="ECO:0000313" key="5">
    <source>
        <dbReference type="Proteomes" id="UP001321018"/>
    </source>
</evidence>
<dbReference type="Gene3D" id="1.10.10.10">
    <property type="entry name" value="Winged helix-like DNA-binding domain superfamily/Winged helix DNA-binding domain"/>
    <property type="match status" value="1"/>
</dbReference>
<dbReference type="Proteomes" id="UP001321018">
    <property type="component" value="Unassembled WGS sequence"/>
</dbReference>
<feature type="domain" description="Transcription regulator PadR N-terminal" evidence="1">
    <location>
        <begin position="20"/>
        <end position="79"/>
    </location>
</feature>
<dbReference type="InterPro" id="IPR005149">
    <property type="entry name" value="Tscrpt_reg_PadR_N"/>
</dbReference>
<evidence type="ECO:0000259" key="1">
    <source>
        <dbReference type="Pfam" id="PF03551"/>
    </source>
</evidence>
<reference evidence="2 4" key="1">
    <citation type="submission" date="2022-09" db="EMBL/GenBank/DDBJ databases">
        <title>Enrichment on poylsaccharides allowed isolation of novel metabolic and taxonomic groups of Haloarchaea.</title>
        <authorList>
            <person name="Sorokin D.Y."/>
            <person name="Elcheninov A.G."/>
            <person name="Khizhniak T.V."/>
            <person name="Kolganova T.V."/>
            <person name="Kublanov I.V."/>
        </authorList>
    </citation>
    <scope>NUCLEOTIDE SEQUENCE</scope>
    <source>
        <strain evidence="3 4">AArc-m2/3/4</strain>
        <strain evidence="2">AArc-xg1-1</strain>
    </source>
</reference>
<name>A0AAP3E2T5_9EURY</name>
<dbReference type="InterPro" id="IPR036390">
    <property type="entry name" value="WH_DNA-bd_sf"/>
</dbReference>
<keyword evidence="4" id="KW-1185">Reference proteome</keyword>
<dbReference type="SUPFAM" id="SSF46785">
    <property type="entry name" value="Winged helix' DNA-binding domain"/>
    <property type="match status" value="1"/>
</dbReference>
<protein>
    <submittedName>
        <fullName evidence="2">PadR family transcriptional regulator</fullName>
    </submittedName>
</protein>
<gene>
    <name evidence="3" type="ORF">OB955_15975</name>
    <name evidence="2" type="ORF">OB960_15235</name>
</gene>
<evidence type="ECO:0000313" key="4">
    <source>
        <dbReference type="Proteomes" id="UP001320972"/>
    </source>
</evidence>
<evidence type="ECO:0000313" key="3">
    <source>
        <dbReference type="EMBL" id="MCU4974224.1"/>
    </source>
</evidence>
<dbReference type="RefSeq" id="WP_338004564.1">
    <property type="nucleotide sequence ID" value="NZ_JAOPKA010000010.1"/>
</dbReference>
<sequence>MHDLTGFQRDLMFVIAGMESPNGQEIKQELENSQGREILHGRLYANLDTLVEEGFVTKGELDGRTNRYSISERGRHAIAARYDWQTEYVAPDATPAKL</sequence>